<dbReference type="Pfam" id="PF24883">
    <property type="entry name" value="NPHP3_N"/>
    <property type="match status" value="1"/>
</dbReference>
<dbReference type="OrthoDB" id="194358at2759"/>
<feature type="repeat" description="ANK" evidence="2">
    <location>
        <begin position="836"/>
        <end position="868"/>
    </location>
</feature>
<reference evidence="5 6" key="1">
    <citation type="journal article" date="2012" name="New Phytol.">
        <title>Insight into trade-off between wood decay and parasitism from the genome of a fungal forest pathogen.</title>
        <authorList>
            <person name="Olson A."/>
            <person name="Aerts A."/>
            <person name="Asiegbu F."/>
            <person name="Belbahri L."/>
            <person name="Bouzid O."/>
            <person name="Broberg A."/>
            <person name="Canback B."/>
            <person name="Coutinho P.M."/>
            <person name="Cullen D."/>
            <person name="Dalman K."/>
            <person name="Deflorio G."/>
            <person name="van Diepen L.T."/>
            <person name="Dunand C."/>
            <person name="Duplessis S."/>
            <person name="Durling M."/>
            <person name="Gonthier P."/>
            <person name="Grimwood J."/>
            <person name="Fossdal C.G."/>
            <person name="Hansson D."/>
            <person name="Henrissat B."/>
            <person name="Hietala A."/>
            <person name="Himmelstrand K."/>
            <person name="Hoffmeister D."/>
            <person name="Hogberg N."/>
            <person name="James T.Y."/>
            <person name="Karlsson M."/>
            <person name="Kohler A."/>
            <person name="Kues U."/>
            <person name="Lee Y.H."/>
            <person name="Lin Y.C."/>
            <person name="Lind M."/>
            <person name="Lindquist E."/>
            <person name="Lombard V."/>
            <person name="Lucas S."/>
            <person name="Lunden K."/>
            <person name="Morin E."/>
            <person name="Murat C."/>
            <person name="Park J."/>
            <person name="Raffaello T."/>
            <person name="Rouze P."/>
            <person name="Salamov A."/>
            <person name="Schmutz J."/>
            <person name="Solheim H."/>
            <person name="Stahlberg J."/>
            <person name="Velez H."/>
            <person name="de Vries R.P."/>
            <person name="Wiebenga A."/>
            <person name="Woodward S."/>
            <person name="Yakovlev I."/>
            <person name="Garbelotto M."/>
            <person name="Martin F."/>
            <person name="Grigoriev I.V."/>
            <person name="Stenlid J."/>
        </authorList>
    </citation>
    <scope>NUCLEOTIDE SEQUENCE [LARGE SCALE GENOMIC DNA]</scope>
    <source>
        <strain evidence="5 6">TC 32-1</strain>
    </source>
</reference>
<name>W4KE71_HETIT</name>
<dbReference type="SMART" id="SM00248">
    <property type="entry name" value="ANK"/>
    <property type="match status" value="6"/>
</dbReference>
<dbReference type="eggNOG" id="KOG0502">
    <property type="taxonomic scope" value="Eukaryota"/>
</dbReference>
<feature type="domain" description="Fungal STAND N-terminal Goodbye" evidence="3">
    <location>
        <begin position="14"/>
        <end position="128"/>
    </location>
</feature>
<dbReference type="PROSITE" id="PS50297">
    <property type="entry name" value="ANK_REP_REGION"/>
    <property type="match status" value="4"/>
</dbReference>
<feature type="repeat" description="ANK" evidence="2">
    <location>
        <begin position="770"/>
        <end position="802"/>
    </location>
</feature>
<organism evidence="5 6">
    <name type="scientific">Heterobasidion irregulare (strain TC 32-1)</name>
    <dbReference type="NCBI Taxonomy" id="747525"/>
    <lineage>
        <taxon>Eukaryota</taxon>
        <taxon>Fungi</taxon>
        <taxon>Dikarya</taxon>
        <taxon>Basidiomycota</taxon>
        <taxon>Agaricomycotina</taxon>
        <taxon>Agaricomycetes</taxon>
        <taxon>Russulales</taxon>
        <taxon>Bondarzewiaceae</taxon>
        <taxon>Heterobasidion</taxon>
        <taxon>Heterobasidion annosum species complex</taxon>
    </lineage>
</organism>
<dbReference type="InterPro" id="IPR002110">
    <property type="entry name" value="Ankyrin_rpt"/>
</dbReference>
<keyword evidence="1" id="KW-0677">Repeat</keyword>
<dbReference type="InterPro" id="IPR056884">
    <property type="entry name" value="NPHP3-like_N"/>
</dbReference>
<dbReference type="Pfam" id="PF17109">
    <property type="entry name" value="Goodbye"/>
    <property type="match status" value="1"/>
</dbReference>
<dbReference type="STRING" id="747525.W4KE71"/>
<dbReference type="GeneID" id="20675935"/>
<dbReference type="SUPFAM" id="SSF48403">
    <property type="entry name" value="Ankyrin repeat"/>
    <property type="match status" value="1"/>
</dbReference>
<feature type="domain" description="Nephrocystin 3-like N-terminal" evidence="4">
    <location>
        <begin position="246"/>
        <end position="406"/>
    </location>
</feature>
<sequence>MTDPSPVLQFQEIWASAITIYNQDTKRDDLQERGLAADSPDASFVILDKEMNRFKEYRKRRERVRHAIRSVLELVNLSSGAIEDSLATAFPPAKVISVAAAKDVSTHYDMIIDMFEKLKGFMGRLDVYVQHEITDNLKRVIVGILAQVLVVLGVATKWMKQNRLVQCWKVLCGKNTEVSDAMGTLRILTSQEIPMVTALILATTTTTSQNMQASEDGALREKIRLWLKPPDPTINYNTAIEARQVGTGAWFIQSQDFVDWTTTPGSFMWICGIPGNGKTIICATIIEALKRQADSSVALAYFNFNFNDSKKLVYRNMLHSLVFQLLGRCPGPLRDLYKQTDNGSQQPTLDELLEVLKKSIDFFSHAFIVLDGLDECIGPERTNVLKFLAEIQSWNLQPLHILAASRLEQEIKEKMESLPGACHVDLHGATSRIDQDMHRFLIAQLENDPHLNKWEAKEKVSIRNALVARADGMFQWVRCQLDSLRHCVTNNDLNTALNTLPRSLDETYERILRNIPDDHQEKIHRILQFLCFSERPMMLDELAEVVTVIINSDGTAHYDSRNRMRDPSDVLTICGSLVFLSFLGPDVHDLRSDKWLPEIPPDTLAGKLVRLSHLSVKEYLRSRWSQTPKMFDYNVNAAHLANRAIAMTCITYLMRFDTDGLDEKRMKEDEDVALASYAAHYWVSHYKQQGPDADLPLQGLAQEFFHLSRRRYFLNWIRMYDLDQTWKSPKWHREANVIPEPLYYSVMGGLLDISEWLLTQGAEVDAQGGRYGNALQAASALGHEPIVRLLLDRGAEVNAQGGAYENPVQAASYFGHKSILKLLLDRGADINAQGGYYSTALQAACAGGHESIVTLLLDQGAHVNARGLYESALRAASYHGRKTIVTLLLDRGAEVDA</sequence>
<accession>W4KE71</accession>
<proteinExistence type="predicted"/>
<dbReference type="InParanoid" id="W4KE71"/>
<evidence type="ECO:0000259" key="3">
    <source>
        <dbReference type="Pfam" id="PF17109"/>
    </source>
</evidence>
<dbReference type="PROSITE" id="PS50088">
    <property type="entry name" value="ANK_REPEAT"/>
    <property type="match status" value="4"/>
</dbReference>
<evidence type="ECO:0000313" key="6">
    <source>
        <dbReference type="Proteomes" id="UP000030671"/>
    </source>
</evidence>
<dbReference type="Gene3D" id="3.40.50.300">
    <property type="entry name" value="P-loop containing nucleotide triphosphate hydrolases"/>
    <property type="match status" value="1"/>
</dbReference>
<dbReference type="Pfam" id="PF12796">
    <property type="entry name" value="Ank_2"/>
    <property type="match status" value="2"/>
</dbReference>
<dbReference type="Proteomes" id="UP000030671">
    <property type="component" value="Unassembled WGS sequence"/>
</dbReference>
<dbReference type="InterPro" id="IPR027417">
    <property type="entry name" value="P-loop_NTPase"/>
</dbReference>
<dbReference type="SUPFAM" id="SSF52540">
    <property type="entry name" value="P-loop containing nucleoside triphosphate hydrolases"/>
    <property type="match status" value="1"/>
</dbReference>
<evidence type="ECO:0000313" key="5">
    <source>
        <dbReference type="EMBL" id="ETW83620.1"/>
    </source>
</evidence>
<evidence type="ECO:0000259" key="4">
    <source>
        <dbReference type="Pfam" id="PF24883"/>
    </source>
</evidence>
<evidence type="ECO:0000256" key="2">
    <source>
        <dbReference type="PROSITE-ProRule" id="PRU00023"/>
    </source>
</evidence>
<dbReference type="RefSeq" id="XP_009543395.1">
    <property type="nucleotide sequence ID" value="XM_009545100.1"/>
</dbReference>
<dbReference type="Gene3D" id="1.25.40.20">
    <property type="entry name" value="Ankyrin repeat-containing domain"/>
    <property type="match status" value="1"/>
</dbReference>
<dbReference type="InterPro" id="IPR036770">
    <property type="entry name" value="Ankyrin_rpt-contain_sf"/>
</dbReference>
<dbReference type="InterPro" id="IPR031350">
    <property type="entry name" value="Goodbye_dom"/>
</dbReference>
<dbReference type="EMBL" id="KI925456">
    <property type="protein sequence ID" value="ETW83620.1"/>
    <property type="molecule type" value="Genomic_DNA"/>
</dbReference>
<feature type="repeat" description="ANK" evidence="2">
    <location>
        <begin position="868"/>
        <end position="897"/>
    </location>
</feature>
<dbReference type="HOGENOM" id="CLU_000288_34_23_1"/>
<feature type="repeat" description="ANK" evidence="2">
    <location>
        <begin position="803"/>
        <end position="835"/>
    </location>
</feature>
<keyword evidence="2" id="KW-0040">ANK repeat</keyword>
<dbReference type="PANTHER" id="PTHR10039">
    <property type="entry name" value="AMELOGENIN"/>
    <property type="match status" value="1"/>
</dbReference>
<evidence type="ECO:0000256" key="1">
    <source>
        <dbReference type="ARBA" id="ARBA00022737"/>
    </source>
</evidence>
<dbReference type="KEGG" id="hir:HETIRDRAFT_449304"/>
<dbReference type="PANTHER" id="PTHR10039:SF16">
    <property type="entry name" value="GPI INOSITOL-DEACYLASE"/>
    <property type="match status" value="1"/>
</dbReference>
<protein>
    <submittedName>
        <fullName evidence="5">Uncharacterized protein</fullName>
    </submittedName>
</protein>
<gene>
    <name evidence="5" type="ORF">HETIRDRAFT_449304</name>
</gene>
<dbReference type="AlphaFoldDB" id="W4KE71"/>
<keyword evidence="6" id="KW-1185">Reference proteome</keyword>